<dbReference type="STRING" id="195064.SAMN05421721_11012"/>
<feature type="domain" description="CRISPR type III-associated protein" evidence="2">
    <location>
        <begin position="88"/>
        <end position="328"/>
    </location>
</feature>
<proteinExistence type="predicted"/>
<evidence type="ECO:0000313" key="3">
    <source>
        <dbReference type="EMBL" id="SFM56250.1"/>
    </source>
</evidence>
<name>A0A1I4RW61_ECTMO</name>
<keyword evidence="1" id="KW-0051">Antiviral defense</keyword>
<organism evidence="3 4">
    <name type="scientific">Ectothiorhodospira mobilis</name>
    <dbReference type="NCBI Taxonomy" id="195064"/>
    <lineage>
        <taxon>Bacteria</taxon>
        <taxon>Pseudomonadati</taxon>
        <taxon>Pseudomonadota</taxon>
        <taxon>Gammaproteobacteria</taxon>
        <taxon>Chromatiales</taxon>
        <taxon>Ectothiorhodospiraceae</taxon>
        <taxon>Ectothiorhodospira</taxon>
    </lineage>
</organism>
<dbReference type="InterPro" id="IPR005537">
    <property type="entry name" value="RAMP_III_fam"/>
</dbReference>
<dbReference type="GO" id="GO:0051607">
    <property type="term" value="P:defense response to virus"/>
    <property type="evidence" value="ECO:0007669"/>
    <property type="project" value="UniProtKB-KW"/>
</dbReference>
<dbReference type="PANTHER" id="PTHR39965:SF1">
    <property type="entry name" value="CRISPR SYSTEM CMR SUBUNIT CMR6"/>
    <property type="match status" value="1"/>
</dbReference>
<accession>A0A1I4RW61</accession>
<dbReference type="Pfam" id="PF03787">
    <property type="entry name" value="RAMPs"/>
    <property type="match status" value="1"/>
</dbReference>
<dbReference type="PANTHER" id="PTHR39965">
    <property type="entry name" value="CRISPR SYSTEM CMR SUBUNIT CMR6"/>
    <property type="match status" value="1"/>
</dbReference>
<dbReference type="OrthoDB" id="9813956at2"/>
<dbReference type="NCBIfam" id="TIGR01898">
    <property type="entry name" value="cas_TM1791_cmr6"/>
    <property type="match status" value="1"/>
</dbReference>
<keyword evidence="4" id="KW-1185">Reference proteome</keyword>
<dbReference type="AlphaFoldDB" id="A0A1I4RW61"/>
<dbReference type="InterPro" id="IPR010172">
    <property type="entry name" value="CRISPR-assoc_prot_TM1791"/>
</dbReference>
<gene>
    <name evidence="3" type="ORF">SAMN05421721_11012</name>
</gene>
<dbReference type="EMBL" id="FOUO01000010">
    <property type="protein sequence ID" value="SFM56250.1"/>
    <property type="molecule type" value="Genomic_DNA"/>
</dbReference>
<evidence type="ECO:0000313" key="4">
    <source>
        <dbReference type="Proteomes" id="UP000199556"/>
    </source>
</evidence>
<dbReference type="RefSeq" id="WP_143096375.1">
    <property type="nucleotide sequence ID" value="NZ_FOUO01000010.1"/>
</dbReference>
<evidence type="ECO:0000256" key="1">
    <source>
        <dbReference type="ARBA" id="ARBA00023118"/>
    </source>
</evidence>
<dbReference type="Proteomes" id="UP000199556">
    <property type="component" value="Unassembled WGS sequence"/>
</dbReference>
<sequence>MNQPAIPQDVARSADYKDCAPGHRFLLYFPVWDHNFARQDNAKHTALQQVASSLPRSSRDLCDALVRRQNALFQGHPHGLRVEARSTAPFATGLGNEHPVENGFAFLTPYGLPYLAGSGVKGVLRRAAEELALDPGAYPANQRPTLLDVWWLFGFEAPNDECLKDPSWQRALEALAQRADLDDFIRQGLADQPGDRERYTGTVDNRATFLNRFWKSKDLPRRIHHRGALAFWDVFPEAKGMVVEIMTPHYKEYYFNGQPPHDAGQPNPVPFLAVPDGTDFTFHVTCAPQSLPESLQTGWKPLMEAVFAHAFDWLGFGAKTAVGYGVLEDRNLASPLAPETASEASLRAQRITWEAARLEYTPNDQTLLAQHEGNTARVVGKEASIQVLGDPAELERLKKQQRKKTITRRVEVEAKGNQFTLCRVFPAEG</sequence>
<protein>
    <submittedName>
        <fullName evidence="3">CRISPR-associated protein Cmr6</fullName>
    </submittedName>
</protein>
<reference evidence="3 4" key="1">
    <citation type="submission" date="2016-10" db="EMBL/GenBank/DDBJ databases">
        <authorList>
            <person name="de Groot N.N."/>
        </authorList>
    </citation>
    <scope>NUCLEOTIDE SEQUENCE [LARGE SCALE GENOMIC DNA]</scope>
    <source>
        <strain evidence="3 4">DSM 4180</strain>
    </source>
</reference>
<evidence type="ECO:0000259" key="2">
    <source>
        <dbReference type="Pfam" id="PF03787"/>
    </source>
</evidence>